<feature type="transmembrane region" description="Helical" evidence="1">
    <location>
        <begin position="7"/>
        <end position="27"/>
    </location>
</feature>
<name>A0ABW8L647_9GAMM</name>
<proteinExistence type="predicted"/>
<evidence type="ECO:0000313" key="2">
    <source>
        <dbReference type="EMBL" id="MFK3866270.1"/>
    </source>
</evidence>
<dbReference type="EMBL" id="JBJDOT010000041">
    <property type="protein sequence ID" value="MFK3866270.1"/>
    <property type="molecule type" value="Genomic_DNA"/>
</dbReference>
<organism evidence="2 3">
    <name type="scientific">Pseudoalteromonas rhizosphaerae</name>
    <dbReference type="NCBI Taxonomy" id="2518973"/>
    <lineage>
        <taxon>Bacteria</taxon>
        <taxon>Pseudomonadati</taxon>
        <taxon>Pseudomonadota</taxon>
        <taxon>Gammaproteobacteria</taxon>
        <taxon>Alteromonadales</taxon>
        <taxon>Pseudoalteromonadaceae</taxon>
        <taxon>Pseudoalteromonas</taxon>
    </lineage>
</organism>
<evidence type="ECO:0000256" key="1">
    <source>
        <dbReference type="SAM" id="Phobius"/>
    </source>
</evidence>
<keyword evidence="1" id="KW-0812">Transmembrane</keyword>
<protein>
    <recommendedName>
        <fullName evidence="4">Phage abortive infection protein</fullName>
    </recommendedName>
</protein>
<dbReference type="RefSeq" id="WP_404676379.1">
    <property type="nucleotide sequence ID" value="NZ_JBJDOT010000041.1"/>
</dbReference>
<accession>A0ABW8L647</accession>
<gene>
    <name evidence="2" type="ORF">ACI2JU_20675</name>
</gene>
<feature type="transmembrane region" description="Helical" evidence="1">
    <location>
        <begin position="79"/>
        <end position="97"/>
    </location>
</feature>
<evidence type="ECO:0000313" key="3">
    <source>
        <dbReference type="Proteomes" id="UP001620262"/>
    </source>
</evidence>
<evidence type="ECO:0008006" key="4">
    <source>
        <dbReference type="Google" id="ProtNLM"/>
    </source>
</evidence>
<dbReference type="Proteomes" id="UP001620262">
    <property type="component" value="Unassembled WGS sequence"/>
</dbReference>
<feature type="transmembrane region" description="Helical" evidence="1">
    <location>
        <begin position="39"/>
        <end position="59"/>
    </location>
</feature>
<keyword evidence="3" id="KW-1185">Reference proteome</keyword>
<keyword evidence="1" id="KW-0472">Membrane</keyword>
<comment type="caution">
    <text evidence="2">The sequence shown here is derived from an EMBL/GenBank/DDBJ whole genome shotgun (WGS) entry which is preliminary data.</text>
</comment>
<keyword evidence="1" id="KW-1133">Transmembrane helix</keyword>
<reference evidence="2 3" key="1">
    <citation type="submission" date="2024-11" db="EMBL/GenBank/DDBJ databases">
        <title>The Natural Products Discovery Center: Release of the First 8490 Sequenced Strains for Exploring Actinobacteria Biosynthetic Diversity.</title>
        <authorList>
            <person name="Kalkreuter E."/>
            <person name="Kautsar S.A."/>
            <person name="Yang D."/>
            <person name="Bader C.D."/>
            <person name="Teijaro C.N."/>
            <person name="Fluegel L."/>
            <person name="Davis C.M."/>
            <person name="Simpson J.R."/>
            <person name="Lauterbach L."/>
            <person name="Steele A.D."/>
            <person name="Gui C."/>
            <person name="Meng S."/>
            <person name="Li G."/>
            <person name="Viehrig K."/>
            <person name="Ye F."/>
            <person name="Su P."/>
            <person name="Kiefer A.F."/>
            <person name="Nichols A."/>
            <person name="Cepeda A.J."/>
            <person name="Yan W."/>
            <person name="Fan B."/>
            <person name="Jiang Y."/>
            <person name="Adhikari A."/>
            <person name="Zheng C.-J."/>
            <person name="Schuster L."/>
            <person name="Cowan T.M."/>
            <person name="Smanski M.J."/>
            <person name="Chevrette M.G."/>
            <person name="De Carvalho L.P.S."/>
            <person name="Shen B."/>
        </authorList>
    </citation>
    <scope>NUCLEOTIDE SEQUENCE [LARGE SCALE GENOMIC DNA]</scope>
    <source>
        <strain evidence="2 3">NPDC078403</strain>
    </source>
</reference>
<sequence>MDSMLEYLGWIFLIIILFIIGGVLFRWDRESKHKKGFDYGMIIAVIILCLFSSVSFFYFSRFSFSLAEPLNKWVDAATYFNNALNPVLLIVTIILLYRTWKTSKSELEETRNLVSTQLLLEQSNRLRASCEKLQSVIKASINKYGLLSSAVLYSFERMINEIDQGDSKAFIKNNSYKQKEGVESSSELFTSVLSLIESADLSHYLKDPECKTFLKHECEELEYLKTFEDLISVFVNKPTSDEISCFSGIVLLKCLDDLRGDAVDSPYLFKEYETLYYFNLIADELVMLFDLAKDSAQRKLIESSYIRTIKLVFNEKQLDNLCYISNRDDLLELLKISRKCGFQL</sequence>